<organism evidence="1 2">
    <name type="scientific">Novymonas esmeraldas</name>
    <dbReference type="NCBI Taxonomy" id="1808958"/>
    <lineage>
        <taxon>Eukaryota</taxon>
        <taxon>Discoba</taxon>
        <taxon>Euglenozoa</taxon>
        <taxon>Kinetoplastea</taxon>
        <taxon>Metakinetoplastina</taxon>
        <taxon>Trypanosomatida</taxon>
        <taxon>Trypanosomatidae</taxon>
        <taxon>Novymonas</taxon>
    </lineage>
</organism>
<reference evidence="1 2" key="1">
    <citation type="journal article" date="2021" name="MBio">
        <title>A New Model Trypanosomatid, Novymonas esmeraldas: Genomic Perception of Its 'Candidatus Pandoraea novymonadis' Endosymbiont.</title>
        <authorList>
            <person name="Zakharova A."/>
            <person name="Saura A."/>
            <person name="Butenko A."/>
            <person name="Podesvova L."/>
            <person name="Warmusova S."/>
            <person name="Kostygov A.Y."/>
            <person name="Nenarokova A."/>
            <person name="Lukes J."/>
            <person name="Opperdoes F.R."/>
            <person name="Yurchenko V."/>
        </authorList>
    </citation>
    <scope>NUCLEOTIDE SEQUENCE [LARGE SCALE GENOMIC DNA]</scope>
    <source>
        <strain evidence="1 2">E262AT.01</strain>
    </source>
</reference>
<evidence type="ECO:0000313" key="2">
    <source>
        <dbReference type="Proteomes" id="UP001430356"/>
    </source>
</evidence>
<gene>
    <name evidence="1" type="ORF">NESM_000334000</name>
</gene>
<proteinExistence type="predicted"/>
<accession>A0AAW0EJ86</accession>
<keyword evidence="2" id="KW-1185">Reference proteome</keyword>
<dbReference type="EMBL" id="JAECZO010000032">
    <property type="protein sequence ID" value="KAK7194200.1"/>
    <property type="molecule type" value="Genomic_DNA"/>
</dbReference>
<protein>
    <submittedName>
        <fullName evidence="1">Uncharacterized protein</fullName>
    </submittedName>
</protein>
<dbReference type="Proteomes" id="UP001430356">
    <property type="component" value="Unassembled WGS sequence"/>
</dbReference>
<name>A0AAW0EJ86_9TRYP</name>
<comment type="caution">
    <text evidence="1">The sequence shown here is derived from an EMBL/GenBank/DDBJ whole genome shotgun (WGS) entry which is preliminary data.</text>
</comment>
<dbReference type="AlphaFoldDB" id="A0AAW0EJ86"/>
<evidence type="ECO:0000313" key="1">
    <source>
        <dbReference type="EMBL" id="KAK7194200.1"/>
    </source>
</evidence>
<sequence length="760" mass="82089">MWKNTLIEISHRANKRAAPAVLRKAKKAVTTDRSIPRLFKGQNTTPAFATASDAVLNSQSDLKTHLRSSALESSLSGSSPPRLRAADDNVTLLRSAETLPFLYAALAFCALIKAGEVQHALQLTSFWKYQKPKRAAASRRAVKHELLRTIRALEEVKDTATLKVLIDILSAAVREHKAAMRGTLQALSLTHNSTGPCFTQYKLFAPLGAAAAADVLARAAESVCRISGRDGVSSLERLIIMDKCVDVNVTAEGTARLPFRLYRLFDECTANGLLDAALAERVCPSLPSKLVHPSHYSAADILSLTSAEARYIQTHWASHSVFQHVADTGSQPSMWHVLASRALADSKTLQSAEANCLLVSLMSGAKNATQGLDNRAATVARRSIVHLLRNPQPAVRRHTAGTLLKKRHLLATLRISPLATASTFLKSFHTKGDADPALGRLCAAVFTQLCRLGRYSDAAHVVWNHLSAPSPATAALFKANAPAAEHAVVAVCIAMRAECRAKRAQPWMGYRSLALLGVVAAVPSSQITVMHCVSVCSSALACGVPFAAVNEVIRDILGSDPALRAWALDLVRLCSDTETVTTTLKVRRHGLSANVSSYLARVCRSRGGARDEVTLQTPSRSKQLALWGAVTKPTSNPRLNAIMTAVFLDRSARDAILECTWCRALARTKHSPSPREGAKNAPFAELWQWEVAAAVASNCTNDESFRSFLGCLKCRKPSGILNSRGNLDSITALLRSEQDAQDTGFLVSRGQGDVHHFPTT</sequence>